<feature type="non-terminal residue" evidence="2">
    <location>
        <position position="52"/>
    </location>
</feature>
<evidence type="ECO:0000313" key="3">
    <source>
        <dbReference type="Proteomes" id="UP000015453"/>
    </source>
</evidence>
<evidence type="ECO:0000313" key="2">
    <source>
        <dbReference type="EMBL" id="EPS64073.1"/>
    </source>
</evidence>
<feature type="transmembrane region" description="Helical" evidence="1">
    <location>
        <begin position="12"/>
        <end position="32"/>
    </location>
</feature>
<keyword evidence="1" id="KW-0812">Transmembrane</keyword>
<comment type="caution">
    <text evidence="2">The sequence shown here is derived from an EMBL/GenBank/DDBJ whole genome shotgun (WGS) entry which is preliminary data.</text>
</comment>
<keyword evidence="1" id="KW-0472">Membrane</keyword>
<dbReference type="Proteomes" id="UP000015453">
    <property type="component" value="Unassembled WGS sequence"/>
</dbReference>
<organism evidence="2 3">
    <name type="scientific">Genlisea aurea</name>
    <dbReference type="NCBI Taxonomy" id="192259"/>
    <lineage>
        <taxon>Eukaryota</taxon>
        <taxon>Viridiplantae</taxon>
        <taxon>Streptophyta</taxon>
        <taxon>Embryophyta</taxon>
        <taxon>Tracheophyta</taxon>
        <taxon>Spermatophyta</taxon>
        <taxon>Magnoliopsida</taxon>
        <taxon>eudicotyledons</taxon>
        <taxon>Gunneridae</taxon>
        <taxon>Pentapetalae</taxon>
        <taxon>asterids</taxon>
        <taxon>lamiids</taxon>
        <taxon>Lamiales</taxon>
        <taxon>Lentibulariaceae</taxon>
        <taxon>Genlisea</taxon>
    </lineage>
</organism>
<reference evidence="2 3" key="1">
    <citation type="journal article" date="2013" name="BMC Genomics">
        <title>The miniature genome of a carnivorous plant Genlisea aurea contains a low number of genes and short non-coding sequences.</title>
        <authorList>
            <person name="Leushkin E.V."/>
            <person name="Sutormin R.A."/>
            <person name="Nabieva E.R."/>
            <person name="Penin A.A."/>
            <person name="Kondrashov A.S."/>
            <person name="Logacheva M.D."/>
        </authorList>
    </citation>
    <scope>NUCLEOTIDE SEQUENCE [LARGE SCALE GENOMIC DNA]</scope>
</reference>
<evidence type="ECO:0000256" key="1">
    <source>
        <dbReference type="SAM" id="Phobius"/>
    </source>
</evidence>
<keyword evidence="3" id="KW-1185">Reference proteome</keyword>
<gene>
    <name evidence="2" type="ORF">M569_10708</name>
</gene>
<dbReference type="EMBL" id="AUSU01005051">
    <property type="protein sequence ID" value="EPS64073.1"/>
    <property type="molecule type" value="Genomic_DNA"/>
</dbReference>
<dbReference type="AlphaFoldDB" id="S8DM56"/>
<accession>S8DM56</accession>
<protein>
    <submittedName>
        <fullName evidence="2">Uncharacterized protein</fullName>
    </submittedName>
</protein>
<name>S8DM56_9LAMI</name>
<sequence length="52" mass="5681">MASGAGKSAAFMLYVLNLFLFFVVIAISSWAVNIGIERSSEKGTFFLPAIFF</sequence>
<keyword evidence="1" id="KW-1133">Transmembrane helix</keyword>
<proteinExistence type="predicted"/>